<sequence>MSHAMRPGETIEEIDLSNDPEPILSRIQNPHFDVQLYVLNHRQSLKNKSTVWHRDADGSFHAVEWTSRFMYRRDRKPYLDRDGQVDQEWANEKWSQWCQRDFHPAVEAYTEYNEPAPEMIVLGNVNGHLHSADDALERAWERLSHAKMTLELSIHTSGLHSSGHLLAQTRDVMKDILDDMDIQLRTINESHRESTNQLNSLELAIKALVRSKNIAEKSRKRREEEDEKMVDTVKFLKKCLDNHCRLVNIVLGKPEPLVQQGTDLVQAMLSEMFGLPLPAIQEAAGEPQIEGEKQLESESEVEVIWEKFESQDLMDIEANECSGTESDEYIDDTSSEETESILDTSTDYKKTLRREKRERARDELYNKSGLSIVHDDAEDLDSSEGEERARTKRQKRIFDRPSEPPNGKLPIRREIPVMRQTTLSFDKVRKSRRLFSRKELSQNVTTGDQEEAEVTSPGPVRRNPRRATVKAHITATIFSLGSTECSDQEYESNACLPDIG</sequence>
<feature type="region of interest" description="Disordered" evidence="1">
    <location>
        <begin position="375"/>
        <end position="410"/>
    </location>
</feature>
<accession>A0A9N8JFF6</accession>
<dbReference type="Proteomes" id="UP000716446">
    <property type="component" value="Unassembled WGS sequence"/>
</dbReference>
<organism evidence="2 3">
    <name type="scientific">Aureobasidium vineae</name>
    <dbReference type="NCBI Taxonomy" id="2773715"/>
    <lineage>
        <taxon>Eukaryota</taxon>
        <taxon>Fungi</taxon>
        <taxon>Dikarya</taxon>
        <taxon>Ascomycota</taxon>
        <taxon>Pezizomycotina</taxon>
        <taxon>Dothideomycetes</taxon>
        <taxon>Dothideomycetidae</taxon>
        <taxon>Dothideales</taxon>
        <taxon>Saccotheciaceae</taxon>
        <taxon>Aureobasidium</taxon>
    </lineage>
</organism>
<evidence type="ECO:0000313" key="3">
    <source>
        <dbReference type="Proteomes" id="UP000716446"/>
    </source>
</evidence>
<reference evidence="2" key="1">
    <citation type="submission" date="2020-06" db="EMBL/GenBank/DDBJ databases">
        <authorList>
            <person name="Onetto C."/>
        </authorList>
    </citation>
    <scope>NUCLEOTIDE SEQUENCE</scope>
</reference>
<comment type="caution">
    <text evidence="2">The sequence shown here is derived from an EMBL/GenBank/DDBJ whole genome shotgun (WGS) entry which is preliminary data.</text>
</comment>
<proteinExistence type="predicted"/>
<dbReference type="AlphaFoldDB" id="A0A9N8JFF6"/>
<feature type="region of interest" description="Disordered" evidence="1">
    <location>
        <begin position="439"/>
        <end position="464"/>
    </location>
</feature>
<protein>
    <submittedName>
        <fullName evidence="2">Uncharacterized protein</fullName>
    </submittedName>
</protein>
<evidence type="ECO:0000313" key="2">
    <source>
        <dbReference type="EMBL" id="CAD0084961.1"/>
    </source>
</evidence>
<keyword evidence="3" id="KW-1185">Reference proteome</keyword>
<name>A0A9N8JFF6_9PEZI</name>
<gene>
    <name evidence="2" type="ORF">AWRI4619_LOCUS3528</name>
</gene>
<evidence type="ECO:0000256" key="1">
    <source>
        <dbReference type="SAM" id="MobiDB-lite"/>
    </source>
</evidence>
<dbReference type="EMBL" id="CAIJEN010000004">
    <property type="protein sequence ID" value="CAD0084961.1"/>
    <property type="molecule type" value="Genomic_DNA"/>
</dbReference>